<keyword evidence="3" id="KW-0813">Transport</keyword>
<evidence type="ECO:0000256" key="6">
    <source>
        <dbReference type="ARBA" id="ARBA00022982"/>
    </source>
</evidence>
<evidence type="ECO:0000259" key="10">
    <source>
        <dbReference type="Pfam" id="PF05347"/>
    </source>
</evidence>
<dbReference type="InterPro" id="IPR008011">
    <property type="entry name" value="Complex1_LYR_dom"/>
</dbReference>
<feature type="compositionally biased region" description="Polar residues" evidence="9">
    <location>
        <begin position="95"/>
        <end position="104"/>
    </location>
</feature>
<dbReference type="GO" id="GO:0005743">
    <property type="term" value="C:mitochondrial inner membrane"/>
    <property type="evidence" value="ECO:0007669"/>
    <property type="project" value="UniProtKB-SubCell"/>
</dbReference>
<accession>A0AAD3HBC1</accession>
<feature type="domain" description="Complex 1 LYR protein" evidence="10">
    <location>
        <begin position="20"/>
        <end position="80"/>
    </location>
</feature>
<gene>
    <name evidence="11" type="ORF">CTEN210_13345</name>
</gene>
<evidence type="ECO:0000256" key="2">
    <source>
        <dbReference type="ARBA" id="ARBA00009508"/>
    </source>
</evidence>
<dbReference type="PANTHER" id="PTHR12964">
    <property type="entry name" value="NADH-UBIQUINONE OXIDOREDUCTASE B14 SUBUNIT"/>
    <property type="match status" value="1"/>
</dbReference>
<evidence type="ECO:0000313" key="12">
    <source>
        <dbReference type="Proteomes" id="UP001054902"/>
    </source>
</evidence>
<evidence type="ECO:0000256" key="1">
    <source>
        <dbReference type="ARBA" id="ARBA00004443"/>
    </source>
</evidence>
<keyword evidence="7" id="KW-0496">Mitochondrion</keyword>
<dbReference type="InterPro" id="IPR016488">
    <property type="entry name" value="NADH_Ub_cplx-1_asu_su-6"/>
</dbReference>
<dbReference type="CDD" id="cd20266">
    <property type="entry name" value="Complex1_LYR_NDUFA6_LYRM6"/>
    <property type="match status" value="1"/>
</dbReference>
<protein>
    <submittedName>
        <fullName evidence="11">NADH dehydrogenase (Ubiquinone) 1 alpha subcomplex subunit 6</fullName>
    </submittedName>
</protein>
<keyword evidence="5" id="KW-0999">Mitochondrion inner membrane</keyword>
<name>A0AAD3HBC1_9STRA</name>
<feature type="region of interest" description="Disordered" evidence="9">
    <location>
        <begin position="95"/>
        <end position="123"/>
    </location>
</feature>
<dbReference type="GO" id="GO:0045271">
    <property type="term" value="C:respiratory chain complex I"/>
    <property type="evidence" value="ECO:0007669"/>
    <property type="project" value="InterPro"/>
</dbReference>
<organism evidence="11 12">
    <name type="scientific">Chaetoceros tenuissimus</name>
    <dbReference type="NCBI Taxonomy" id="426638"/>
    <lineage>
        <taxon>Eukaryota</taxon>
        <taxon>Sar</taxon>
        <taxon>Stramenopiles</taxon>
        <taxon>Ochrophyta</taxon>
        <taxon>Bacillariophyta</taxon>
        <taxon>Coscinodiscophyceae</taxon>
        <taxon>Chaetocerotophycidae</taxon>
        <taxon>Chaetocerotales</taxon>
        <taxon>Chaetocerotaceae</taxon>
        <taxon>Chaetoceros</taxon>
    </lineage>
</organism>
<keyword evidence="4" id="KW-0679">Respiratory chain</keyword>
<sequence length="123" mass="14108">MPVALQLALKARATVSPNPVARLYRSVVKELPRVLTIYDIDTPLPEARAAIRSKFEHYGQIKDTRVLDMLIEKGYMDLEETLLQHTQRSHLLRSLSLNTEMQGSQRKRLSPESSIDEQFARGY</sequence>
<dbReference type="EMBL" id="BLLK01000056">
    <property type="protein sequence ID" value="GFH56869.1"/>
    <property type="molecule type" value="Genomic_DNA"/>
</dbReference>
<keyword evidence="6" id="KW-0249">Electron transport</keyword>
<evidence type="ECO:0000256" key="8">
    <source>
        <dbReference type="ARBA" id="ARBA00023136"/>
    </source>
</evidence>
<dbReference type="PANTHER" id="PTHR12964:SF0">
    <property type="entry name" value="NADH DEHYDROGENASE [UBIQUINONE] 1 ALPHA SUBCOMPLEX SUBUNIT 6"/>
    <property type="match status" value="1"/>
</dbReference>
<evidence type="ECO:0000256" key="7">
    <source>
        <dbReference type="ARBA" id="ARBA00023128"/>
    </source>
</evidence>
<proteinExistence type="inferred from homology"/>
<evidence type="ECO:0000313" key="11">
    <source>
        <dbReference type="EMBL" id="GFH56869.1"/>
    </source>
</evidence>
<dbReference type="GO" id="GO:0006979">
    <property type="term" value="P:response to oxidative stress"/>
    <property type="evidence" value="ECO:0007669"/>
    <property type="project" value="TreeGrafter"/>
</dbReference>
<dbReference type="AlphaFoldDB" id="A0AAD3HBC1"/>
<keyword evidence="8" id="KW-0472">Membrane</keyword>
<comment type="caution">
    <text evidence="11">The sequence shown here is derived from an EMBL/GenBank/DDBJ whole genome shotgun (WGS) entry which is preliminary data.</text>
</comment>
<evidence type="ECO:0000256" key="4">
    <source>
        <dbReference type="ARBA" id="ARBA00022660"/>
    </source>
</evidence>
<comment type="subcellular location">
    <subcellularLocation>
        <location evidence="1">Mitochondrion inner membrane</location>
        <topology evidence="1">Peripheral membrane protein</topology>
        <orientation evidence="1">Matrix side</orientation>
    </subcellularLocation>
</comment>
<keyword evidence="12" id="KW-1185">Reference proteome</keyword>
<comment type="similarity">
    <text evidence="2">Belongs to the complex I LYR family.</text>
</comment>
<dbReference type="Proteomes" id="UP001054902">
    <property type="component" value="Unassembled WGS sequence"/>
</dbReference>
<dbReference type="InterPro" id="IPR045299">
    <property type="entry name" value="Complex1_LYR_NDUFA6_LYRM6"/>
</dbReference>
<dbReference type="Pfam" id="PF05347">
    <property type="entry name" value="Complex1_LYR"/>
    <property type="match status" value="1"/>
</dbReference>
<reference evidence="11 12" key="1">
    <citation type="journal article" date="2021" name="Sci. Rep.">
        <title>The genome of the diatom Chaetoceros tenuissimus carries an ancient integrated fragment of an extant virus.</title>
        <authorList>
            <person name="Hongo Y."/>
            <person name="Kimura K."/>
            <person name="Takaki Y."/>
            <person name="Yoshida Y."/>
            <person name="Baba S."/>
            <person name="Kobayashi G."/>
            <person name="Nagasaki K."/>
            <person name="Hano T."/>
            <person name="Tomaru Y."/>
        </authorList>
    </citation>
    <scope>NUCLEOTIDE SEQUENCE [LARGE SCALE GENOMIC DNA]</scope>
    <source>
        <strain evidence="11 12">NIES-3715</strain>
    </source>
</reference>
<evidence type="ECO:0000256" key="3">
    <source>
        <dbReference type="ARBA" id="ARBA00022448"/>
    </source>
</evidence>
<evidence type="ECO:0000256" key="5">
    <source>
        <dbReference type="ARBA" id="ARBA00022792"/>
    </source>
</evidence>
<evidence type="ECO:0000256" key="9">
    <source>
        <dbReference type="SAM" id="MobiDB-lite"/>
    </source>
</evidence>